<organism evidence="9 10">
    <name type="scientific">Parabacteroides merdae CL03T12C32</name>
    <dbReference type="NCBI Taxonomy" id="999420"/>
    <lineage>
        <taxon>Bacteria</taxon>
        <taxon>Pseudomonadati</taxon>
        <taxon>Bacteroidota</taxon>
        <taxon>Bacteroidia</taxon>
        <taxon>Bacteroidales</taxon>
        <taxon>Tannerellaceae</taxon>
        <taxon>Parabacteroides</taxon>
    </lineage>
</organism>
<feature type="domain" description="Acyltransferase 3" evidence="8">
    <location>
        <begin position="5"/>
        <end position="306"/>
    </location>
</feature>
<dbReference type="AlphaFoldDB" id="K5ZWK9"/>
<keyword evidence="4 7" id="KW-0812">Transmembrane</keyword>
<comment type="similarity">
    <text evidence="2">Belongs to the acyltransferase 3 family.</text>
</comment>
<protein>
    <recommendedName>
        <fullName evidence="8">Acyltransferase 3 domain-containing protein</fullName>
    </recommendedName>
</protein>
<evidence type="ECO:0000259" key="8">
    <source>
        <dbReference type="Pfam" id="PF01757"/>
    </source>
</evidence>
<feature type="transmembrane region" description="Helical" evidence="7">
    <location>
        <begin position="74"/>
        <end position="94"/>
    </location>
</feature>
<feature type="transmembrane region" description="Helical" evidence="7">
    <location>
        <begin position="290"/>
        <end position="308"/>
    </location>
</feature>
<evidence type="ECO:0000256" key="7">
    <source>
        <dbReference type="SAM" id="Phobius"/>
    </source>
</evidence>
<evidence type="ECO:0000313" key="9">
    <source>
        <dbReference type="EMBL" id="EKN15846.1"/>
    </source>
</evidence>
<keyword evidence="6 7" id="KW-0472">Membrane</keyword>
<dbReference type="PANTHER" id="PTHR40074:SF2">
    <property type="entry name" value="O-ACETYLTRANSFERASE WECH"/>
    <property type="match status" value="1"/>
</dbReference>
<evidence type="ECO:0000256" key="4">
    <source>
        <dbReference type="ARBA" id="ARBA00022692"/>
    </source>
</evidence>
<comment type="caution">
    <text evidence="9">The sequence shown here is derived from an EMBL/GenBank/DDBJ whole genome shotgun (WGS) entry which is preliminary data.</text>
</comment>
<dbReference type="GO" id="GO:0009246">
    <property type="term" value="P:enterobacterial common antigen biosynthetic process"/>
    <property type="evidence" value="ECO:0007669"/>
    <property type="project" value="TreeGrafter"/>
</dbReference>
<gene>
    <name evidence="9" type="ORF">HMPREF1060_00484</name>
</gene>
<evidence type="ECO:0000256" key="3">
    <source>
        <dbReference type="ARBA" id="ARBA00022475"/>
    </source>
</evidence>
<dbReference type="GO" id="GO:0016413">
    <property type="term" value="F:O-acetyltransferase activity"/>
    <property type="evidence" value="ECO:0007669"/>
    <property type="project" value="TreeGrafter"/>
</dbReference>
<evidence type="ECO:0000313" key="10">
    <source>
        <dbReference type="Proteomes" id="UP000006271"/>
    </source>
</evidence>
<feature type="transmembrane region" description="Helical" evidence="7">
    <location>
        <begin position="31"/>
        <end position="53"/>
    </location>
</feature>
<dbReference type="RefSeq" id="WP_005642822.1">
    <property type="nucleotide sequence ID" value="NZ_JH976452.1"/>
</dbReference>
<feature type="transmembrane region" description="Helical" evidence="7">
    <location>
        <begin position="7"/>
        <end position="25"/>
    </location>
</feature>
<dbReference type="HOGENOM" id="CLU_862903_0_0_10"/>
<evidence type="ECO:0000256" key="5">
    <source>
        <dbReference type="ARBA" id="ARBA00022989"/>
    </source>
</evidence>
<evidence type="ECO:0000256" key="6">
    <source>
        <dbReference type="ARBA" id="ARBA00023136"/>
    </source>
</evidence>
<feature type="transmembrane region" description="Helical" evidence="7">
    <location>
        <begin position="161"/>
        <end position="183"/>
    </location>
</feature>
<accession>K5ZWK9</accession>
<dbReference type="InterPro" id="IPR002656">
    <property type="entry name" value="Acyl_transf_3_dom"/>
</dbReference>
<comment type="subcellular location">
    <subcellularLocation>
        <location evidence="1">Cell membrane</location>
        <topology evidence="1">Multi-pass membrane protein</topology>
    </subcellularLocation>
</comment>
<feature type="transmembrane region" description="Helical" evidence="7">
    <location>
        <begin position="100"/>
        <end position="124"/>
    </location>
</feature>
<feature type="transmembrane region" description="Helical" evidence="7">
    <location>
        <begin position="224"/>
        <end position="244"/>
    </location>
</feature>
<dbReference type="Pfam" id="PF01757">
    <property type="entry name" value="Acyl_transf_3"/>
    <property type="match status" value="1"/>
</dbReference>
<dbReference type="GO" id="GO:0005886">
    <property type="term" value="C:plasma membrane"/>
    <property type="evidence" value="ECO:0007669"/>
    <property type="project" value="UniProtKB-SubCell"/>
</dbReference>
<dbReference type="PANTHER" id="PTHR40074">
    <property type="entry name" value="O-ACETYLTRANSFERASE WECH"/>
    <property type="match status" value="1"/>
</dbReference>
<dbReference type="EMBL" id="AGZQ01000002">
    <property type="protein sequence ID" value="EKN15846.1"/>
    <property type="molecule type" value="Genomic_DNA"/>
</dbReference>
<name>K5ZWK9_9BACT</name>
<feature type="transmembrane region" description="Helical" evidence="7">
    <location>
        <begin position="256"/>
        <end position="278"/>
    </location>
</feature>
<evidence type="ECO:0000256" key="2">
    <source>
        <dbReference type="ARBA" id="ARBA00007400"/>
    </source>
</evidence>
<proteinExistence type="inferred from homology"/>
<reference evidence="9 10" key="1">
    <citation type="submission" date="2012-02" db="EMBL/GenBank/DDBJ databases">
        <title>The Genome Sequence of Parabacteroides merdae CL03T12C32.</title>
        <authorList>
            <consortium name="The Broad Institute Genome Sequencing Platform"/>
            <person name="Earl A."/>
            <person name="Ward D."/>
            <person name="Feldgarden M."/>
            <person name="Gevers D."/>
            <person name="Zitomersky N.L."/>
            <person name="Coyne M.J."/>
            <person name="Comstock L.E."/>
            <person name="Young S.K."/>
            <person name="Zeng Q."/>
            <person name="Gargeya S."/>
            <person name="Fitzgerald M."/>
            <person name="Haas B."/>
            <person name="Abouelleil A."/>
            <person name="Alvarado L."/>
            <person name="Arachchi H.M."/>
            <person name="Berlin A."/>
            <person name="Chapman S.B."/>
            <person name="Gearin G."/>
            <person name="Goldberg J."/>
            <person name="Griggs A."/>
            <person name="Gujja S."/>
            <person name="Hansen M."/>
            <person name="Heiman D."/>
            <person name="Howarth C."/>
            <person name="Larimer J."/>
            <person name="Lui A."/>
            <person name="MacDonald P.J.P."/>
            <person name="McCowen C."/>
            <person name="Montmayeur A."/>
            <person name="Murphy C."/>
            <person name="Neiman D."/>
            <person name="Pearson M."/>
            <person name="Priest M."/>
            <person name="Roberts A."/>
            <person name="Saif S."/>
            <person name="Shea T."/>
            <person name="Sisk P."/>
            <person name="Stolte C."/>
            <person name="Sykes S."/>
            <person name="Wortman J."/>
            <person name="Nusbaum C."/>
            <person name="Birren B."/>
        </authorList>
    </citation>
    <scope>NUCLEOTIDE SEQUENCE [LARGE SCALE GENOMIC DNA]</scope>
    <source>
        <strain evidence="9 10">CL03T12C32</strain>
    </source>
</reference>
<keyword evidence="3" id="KW-1003">Cell membrane</keyword>
<keyword evidence="5 7" id="KW-1133">Transmembrane helix</keyword>
<evidence type="ECO:0000256" key="1">
    <source>
        <dbReference type="ARBA" id="ARBA00004651"/>
    </source>
</evidence>
<feature type="transmembrane region" description="Helical" evidence="7">
    <location>
        <begin position="195"/>
        <end position="218"/>
    </location>
</feature>
<feature type="transmembrane region" description="Helical" evidence="7">
    <location>
        <begin position="136"/>
        <end position="155"/>
    </location>
</feature>
<sequence>MTNRNLYFDFLRGVAIIMVIGIHCYTIDNNILFRQVLNAAVPLFIAVSGFFLSQKVIKDRDQYVVFWRKQIPKVYVPTLFWSLPLLILAVYRGVGIGKSIVNFFSCGFSIYYFIVFIIQCYLILPFVLRLESKYNKIMWGSSLMSIIWVGLMVRLTVIEGISLPIVVYAGPLPCWFMFFMLGIILGKYSVRNYSLWWPILITICGLVLSSVSAKYLLYVYHSGVGIKPTAFVYAFGLILFLFNVKIENFIKKENFIYKQIVWIGSISFPIYLVHMYILGFVVSKMSISSWSLRIIITVILTSMLIVVLKKIIPNNLHHYIGI</sequence>
<dbReference type="Proteomes" id="UP000006271">
    <property type="component" value="Unassembled WGS sequence"/>
</dbReference>